<evidence type="ECO:0000313" key="3">
    <source>
        <dbReference type="Proteomes" id="UP001283361"/>
    </source>
</evidence>
<protein>
    <submittedName>
        <fullName evidence="2">Uncharacterized protein</fullName>
    </submittedName>
</protein>
<gene>
    <name evidence="2" type="ORF">RRG08_013054</name>
</gene>
<organism evidence="2 3">
    <name type="scientific">Elysia crispata</name>
    <name type="common">lettuce slug</name>
    <dbReference type="NCBI Taxonomy" id="231223"/>
    <lineage>
        <taxon>Eukaryota</taxon>
        <taxon>Metazoa</taxon>
        <taxon>Spiralia</taxon>
        <taxon>Lophotrochozoa</taxon>
        <taxon>Mollusca</taxon>
        <taxon>Gastropoda</taxon>
        <taxon>Heterobranchia</taxon>
        <taxon>Euthyneura</taxon>
        <taxon>Panpulmonata</taxon>
        <taxon>Sacoglossa</taxon>
        <taxon>Placobranchoidea</taxon>
        <taxon>Plakobranchidae</taxon>
        <taxon>Elysia</taxon>
    </lineage>
</organism>
<accession>A0AAE1DQP7</accession>
<dbReference type="EMBL" id="JAWDGP010002895">
    <property type="protein sequence ID" value="KAK3778785.1"/>
    <property type="molecule type" value="Genomic_DNA"/>
</dbReference>
<feature type="compositionally biased region" description="Basic and acidic residues" evidence="1">
    <location>
        <begin position="48"/>
        <end position="61"/>
    </location>
</feature>
<name>A0AAE1DQP7_9GAST</name>
<dbReference type="AlphaFoldDB" id="A0AAE1DQP7"/>
<comment type="caution">
    <text evidence="2">The sequence shown here is derived from an EMBL/GenBank/DDBJ whole genome shotgun (WGS) entry which is preliminary data.</text>
</comment>
<reference evidence="2" key="1">
    <citation type="journal article" date="2023" name="G3 (Bethesda)">
        <title>A reference genome for the long-term kleptoplast-retaining sea slug Elysia crispata morphotype clarki.</title>
        <authorList>
            <person name="Eastman K.E."/>
            <person name="Pendleton A.L."/>
            <person name="Shaikh M.A."/>
            <person name="Suttiyut T."/>
            <person name="Ogas R."/>
            <person name="Tomko P."/>
            <person name="Gavelis G."/>
            <person name="Widhalm J.R."/>
            <person name="Wisecaver J.H."/>
        </authorList>
    </citation>
    <scope>NUCLEOTIDE SEQUENCE</scope>
    <source>
        <strain evidence="2">ECLA1</strain>
    </source>
</reference>
<proteinExistence type="predicted"/>
<evidence type="ECO:0000313" key="2">
    <source>
        <dbReference type="EMBL" id="KAK3778785.1"/>
    </source>
</evidence>
<sequence>MNGTAVIRPGRTWQTSCSVAWVIRDQSTESHGSISHPTSRPNHPTSRPTREPRAESLRLESPRCSSSNVSVNKRCADSATVLTFAGCLGLQG</sequence>
<feature type="compositionally biased region" description="Polar residues" evidence="1">
    <location>
        <begin position="29"/>
        <end position="47"/>
    </location>
</feature>
<feature type="region of interest" description="Disordered" evidence="1">
    <location>
        <begin position="28"/>
        <end position="69"/>
    </location>
</feature>
<dbReference type="Proteomes" id="UP001283361">
    <property type="component" value="Unassembled WGS sequence"/>
</dbReference>
<evidence type="ECO:0000256" key="1">
    <source>
        <dbReference type="SAM" id="MobiDB-lite"/>
    </source>
</evidence>
<keyword evidence="3" id="KW-1185">Reference proteome</keyword>